<dbReference type="GO" id="GO:0006508">
    <property type="term" value="P:proteolysis"/>
    <property type="evidence" value="ECO:0007669"/>
    <property type="project" value="InterPro"/>
</dbReference>
<evidence type="ECO:0000259" key="5">
    <source>
        <dbReference type="PROSITE" id="PS51767"/>
    </source>
</evidence>
<dbReference type="Pfam" id="PF14541">
    <property type="entry name" value="TAXi_C"/>
    <property type="match status" value="1"/>
</dbReference>
<dbReference type="InterPro" id="IPR033121">
    <property type="entry name" value="PEPTIDASE_A1"/>
</dbReference>
<sequence>MPDYDLSQSFIYTPLIINNVSTANSYVKGERSVEHFIQVKHIKVNWDVVPVKASLLEIDREGRGGTKISTVAPYTVMESSIYKAVADAFAAGMSKDKVKSVAPVAPFKLCYNAADIVSSGTGPSVPPIDLVLHNHHVVWRIYGANSMVEAKKGVLCLGFVDGGAKPRTSIVIGGHQIEDHLLQFDLRRKRLGFTSSLLLKRTSCAKFNFTGKL</sequence>
<dbReference type="Gene3D" id="2.40.70.10">
    <property type="entry name" value="Acid Proteases"/>
    <property type="match status" value="1"/>
</dbReference>
<accession>A0A5P1FC09</accession>
<dbReference type="InterPro" id="IPR021109">
    <property type="entry name" value="Peptidase_aspartic_dom_sf"/>
</dbReference>
<keyword evidence="3" id="KW-0964">Secreted</keyword>
<dbReference type="GO" id="GO:0005576">
    <property type="term" value="C:extracellular region"/>
    <property type="evidence" value="ECO:0007669"/>
    <property type="project" value="UniProtKB-SubCell"/>
</dbReference>
<dbReference type="Gramene" id="ONK74090">
    <property type="protein sequence ID" value="ONK74090"/>
    <property type="gene ID" value="A4U43_C03F2670"/>
</dbReference>
<evidence type="ECO:0000256" key="2">
    <source>
        <dbReference type="ARBA" id="ARBA00007447"/>
    </source>
</evidence>
<dbReference type="EMBL" id="CM007383">
    <property type="protein sequence ID" value="ONK74090.1"/>
    <property type="molecule type" value="Genomic_DNA"/>
</dbReference>
<keyword evidence="4" id="KW-0732">Signal</keyword>
<keyword evidence="7" id="KW-1185">Reference proteome</keyword>
<evidence type="ECO:0000256" key="3">
    <source>
        <dbReference type="ARBA" id="ARBA00022525"/>
    </source>
</evidence>
<organism evidence="6 7">
    <name type="scientific">Asparagus officinalis</name>
    <name type="common">Garden asparagus</name>
    <dbReference type="NCBI Taxonomy" id="4686"/>
    <lineage>
        <taxon>Eukaryota</taxon>
        <taxon>Viridiplantae</taxon>
        <taxon>Streptophyta</taxon>
        <taxon>Embryophyta</taxon>
        <taxon>Tracheophyta</taxon>
        <taxon>Spermatophyta</taxon>
        <taxon>Magnoliopsida</taxon>
        <taxon>Liliopsida</taxon>
        <taxon>Asparagales</taxon>
        <taxon>Asparagaceae</taxon>
        <taxon>Asparagoideae</taxon>
        <taxon>Asparagus</taxon>
    </lineage>
</organism>
<name>A0A5P1FC09_ASPOF</name>
<dbReference type="PROSITE" id="PS51767">
    <property type="entry name" value="PEPTIDASE_A1"/>
    <property type="match status" value="1"/>
</dbReference>
<dbReference type="InterPro" id="IPR001461">
    <property type="entry name" value="Aspartic_peptidase_A1"/>
</dbReference>
<gene>
    <name evidence="6" type="ORF">A4U43_C03F2670</name>
</gene>
<evidence type="ECO:0000313" key="7">
    <source>
        <dbReference type="Proteomes" id="UP000243459"/>
    </source>
</evidence>
<dbReference type="Proteomes" id="UP000243459">
    <property type="component" value="Chromosome 3"/>
</dbReference>
<dbReference type="InterPro" id="IPR032799">
    <property type="entry name" value="TAXi_C"/>
</dbReference>
<evidence type="ECO:0000313" key="6">
    <source>
        <dbReference type="EMBL" id="ONK74090.1"/>
    </source>
</evidence>
<dbReference type="PANTHER" id="PTHR47965:SF103">
    <property type="entry name" value="EUKARYOTIC ASPARTYL PROTEASE FAMILY PROTEIN"/>
    <property type="match status" value="1"/>
</dbReference>
<reference evidence="7" key="1">
    <citation type="journal article" date="2017" name="Nat. Commun.">
        <title>The asparagus genome sheds light on the origin and evolution of a young Y chromosome.</title>
        <authorList>
            <person name="Harkess A."/>
            <person name="Zhou J."/>
            <person name="Xu C."/>
            <person name="Bowers J.E."/>
            <person name="Van der Hulst R."/>
            <person name="Ayyampalayam S."/>
            <person name="Mercati F."/>
            <person name="Riccardi P."/>
            <person name="McKain M.R."/>
            <person name="Kakrana A."/>
            <person name="Tang H."/>
            <person name="Ray J."/>
            <person name="Groenendijk J."/>
            <person name="Arikit S."/>
            <person name="Mathioni S.M."/>
            <person name="Nakano M."/>
            <person name="Shan H."/>
            <person name="Telgmann-Rauber A."/>
            <person name="Kanno A."/>
            <person name="Yue Z."/>
            <person name="Chen H."/>
            <person name="Li W."/>
            <person name="Chen Y."/>
            <person name="Xu X."/>
            <person name="Zhang Y."/>
            <person name="Luo S."/>
            <person name="Chen H."/>
            <person name="Gao J."/>
            <person name="Mao Z."/>
            <person name="Pires J.C."/>
            <person name="Luo M."/>
            <person name="Kudrna D."/>
            <person name="Wing R.A."/>
            <person name="Meyers B.C."/>
            <person name="Yi K."/>
            <person name="Kong H."/>
            <person name="Lavrijsen P."/>
            <person name="Sunseri F."/>
            <person name="Falavigna A."/>
            <person name="Ye Y."/>
            <person name="Leebens-Mack J.H."/>
            <person name="Chen G."/>
        </authorList>
    </citation>
    <scope>NUCLEOTIDE SEQUENCE [LARGE SCALE GENOMIC DNA]</scope>
    <source>
        <strain evidence="7">cv. DH0086</strain>
    </source>
</reference>
<dbReference type="SUPFAM" id="SSF50630">
    <property type="entry name" value="Acid proteases"/>
    <property type="match status" value="1"/>
</dbReference>
<comment type="subcellular location">
    <subcellularLocation>
        <location evidence="1">Secreted</location>
        <location evidence="1">Extracellular space</location>
    </subcellularLocation>
</comment>
<dbReference type="FunFam" id="2.40.70.10:FF:000041">
    <property type="entry name" value="Basic 7S globulin"/>
    <property type="match status" value="1"/>
</dbReference>
<evidence type="ECO:0000256" key="1">
    <source>
        <dbReference type="ARBA" id="ARBA00004239"/>
    </source>
</evidence>
<dbReference type="AlphaFoldDB" id="A0A5P1FC09"/>
<dbReference type="OMA" id="QAMNISA"/>
<dbReference type="GO" id="GO:0004190">
    <property type="term" value="F:aspartic-type endopeptidase activity"/>
    <property type="evidence" value="ECO:0007669"/>
    <property type="project" value="InterPro"/>
</dbReference>
<dbReference type="PANTHER" id="PTHR47965">
    <property type="entry name" value="ASPARTYL PROTEASE-RELATED"/>
    <property type="match status" value="1"/>
</dbReference>
<evidence type="ECO:0000256" key="4">
    <source>
        <dbReference type="ARBA" id="ARBA00022729"/>
    </source>
</evidence>
<protein>
    <recommendedName>
        <fullName evidence="5">Peptidase A1 domain-containing protein</fullName>
    </recommendedName>
</protein>
<proteinExistence type="inferred from homology"/>
<feature type="domain" description="Peptidase A1" evidence="5">
    <location>
        <begin position="1"/>
        <end position="194"/>
    </location>
</feature>
<comment type="similarity">
    <text evidence="2">Belongs to the peptidase A1 family.</text>
</comment>